<name>A0ABP4FQK3_9ACTN</name>
<dbReference type="Proteomes" id="UP001501371">
    <property type="component" value="Unassembled WGS sequence"/>
</dbReference>
<sequence length="87" mass="9125">MRELNQNTSAVLARVQRGESLEVTVSGTAVARLVPVTSTQSLLDRLVAEGRATAPGMGGPLPMPPALGDPAVDAGAEVEAMRDEERW</sequence>
<proteinExistence type="inferred from homology"/>
<evidence type="ECO:0008006" key="4">
    <source>
        <dbReference type="Google" id="ProtNLM"/>
    </source>
</evidence>
<organism evidence="2 3">
    <name type="scientific">Streptomyces hebeiensis</name>
    <dbReference type="NCBI Taxonomy" id="229486"/>
    <lineage>
        <taxon>Bacteria</taxon>
        <taxon>Bacillati</taxon>
        <taxon>Actinomycetota</taxon>
        <taxon>Actinomycetes</taxon>
        <taxon>Kitasatosporales</taxon>
        <taxon>Streptomycetaceae</taxon>
        <taxon>Streptomyces</taxon>
    </lineage>
</organism>
<dbReference type="InterPro" id="IPR036165">
    <property type="entry name" value="YefM-like_sf"/>
</dbReference>
<evidence type="ECO:0000256" key="1">
    <source>
        <dbReference type="ARBA" id="ARBA00009981"/>
    </source>
</evidence>
<evidence type="ECO:0000313" key="3">
    <source>
        <dbReference type="Proteomes" id="UP001501371"/>
    </source>
</evidence>
<keyword evidence="3" id="KW-1185">Reference proteome</keyword>
<protein>
    <recommendedName>
        <fullName evidence="4">Antitoxin</fullName>
    </recommendedName>
</protein>
<reference evidence="3" key="1">
    <citation type="journal article" date="2019" name="Int. J. Syst. Evol. Microbiol.">
        <title>The Global Catalogue of Microorganisms (GCM) 10K type strain sequencing project: providing services to taxonomists for standard genome sequencing and annotation.</title>
        <authorList>
            <consortium name="The Broad Institute Genomics Platform"/>
            <consortium name="The Broad Institute Genome Sequencing Center for Infectious Disease"/>
            <person name="Wu L."/>
            <person name="Ma J."/>
        </authorList>
    </citation>
    <scope>NUCLEOTIDE SEQUENCE [LARGE SCALE GENOMIC DNA]</scope>
    <source>
        <strain evidence="3">JCM 12696</strain>
    </source>
</reference>
<comment type="similarity">
    <text evidence="1">Belongs to the phD/YefM antitoxin family.</text>
</comment>
<dbReference type="SUPFAM" id="SSF143120">
    <property type="entry name" value="YefM-like"/>
    <property type="match status" value="1"/>
</dbReference>
<dbReference type="NCBIfam" id="TIGR01552">
    <property type="entry name" value="phd_fam"/>
    <property type="match status" value="1"/>
</dbReference>
<accession>A0ABP4FQK3</accession>
<dbReference type="EMBL" id="BAAAKV010000075">
    <property type="protein sequence ID" value="GAA1194712.1"/>
    <property type="molecule type" value="Genomic_DNA"/>
</dbReference>
<comment type="caution">
    <text evidence="2">The sequence shown here is derived from an EMBL/GenBank/DDBJ whole genome shotgun (WGS) entry which is preliminary data.</text>
</comment>
<gene>
    <name evidence="2" type="ORF">GCM10009654_59750</name>
</gene>
<evidence type="ECO:0000313" key="2">
    <source>
        <dbReference type="EMBL" id="GAA1194712.1"/>
    </source>
</evidence>